<comment type="similarity">
    <text evidence="2">Belongs to the ATP-dependent AMP-binding enzyme family.</text>
</comment>
<evidence type="ECO:0000256" key="2">
    <source>
        <dbReference type="ARBA" id="ARBA00006432"/>
    </source>
</evidence>
<dbReference type="Gene3D" id="3.30.559.10">
    <property type="entry name" value="Chloramphenicol acetyltransferase-like domain"/>
    <property type="match status" value="2"/>
</dbReference>
<evidence type="ECO:0000313" key="6">
    <source>
        <dbReference type="EMBL" id="KAA6459462.1"/>
    </source>
</evidence>
<proteinExistence type="inferred from homology"/>
<dbReference type="Proteomes" id="UP000323321">
    <property type="component" value="Unassembled WGS sequence"/>
</dbReference>
<dbReference type="FunFam" id="3.40.50.980:FF:000001">
    <property type="entry name" value="Non-ribosomal peptide synthetase"/>
    <property type="match status" value="1"/>
</dbReference>
<feature type="domain" description="Carrier" evidence="5">
    <location>
        <begin position="950"/>
        <end position="1028"/>
    </location>
</feature>
<keyword evidence="4" id="KW-0067">ATP-binding</keyword>
<dbReference type="Gene3D" id="3.40.50.980">
    <property type="match status" value="2"/>
</dbReference>
<dbReference type="RefSeq" id="WP_150158721.1">
    <property type="nucleotide sequence ID" value="NZ_QSMZ01000020.1"/>
</dbReference>
<dbReference type="NCBIfam" id="TIGR01733">
    <property type="entry name" value="AA-adenyl-dom"/>
    <property type="match status" value="1"/>
</dbReference>
<evidence type="ECO:0000256" key="3">
    <source>
        <dbReference type="ARBA" id="ARBA00022741"/>
    </source>
</evidence>
<dbReference type="EMBL" id="QSMZ01000020">
    <property type="protein sequence ID" value="KAA6459462.1"/>
    <property type="molecule type" value="Genomic_DNA"/>
</dbReference>
<sequence>MCKTSRFRLTHAQKRILNNERLYPNTPINNISGYTQMDGKIDFFILSKALNHFISIHDALRLRFEEIDGEVFQYVIPFESQKISKYFFRDEQELKQHVEVMAKRPFQSIFNNKLYDILLYEVADRKSGFIVKFHHIIADGWSIHLLSKEVKKIYESFLISEEIPSSFISENNSYLKYLEQEDEYFKSKRFIKDEKFWLEKLELLEKRDTKLSFSLLDVDAQRVERVFNKETTNSIRKYIYENNLTTTAFFIGVVQIYQYLGLKRRVPTIGMPVFNRTNKYTKHSFGMFTSTLPIISQLNHFTEVHSFLRSTKKQLMENYRHQKYPYDLILKKYNSKNLNSLSDISVNVYNMDLEVNLSGSEMKNIECFNGAQFYSKHLIFKESKDGFSLNIDYKTKVFDDFQADITYKAIYIIIDQIIKSSPSKSLLLRELELPKSELIGNKEELNTEDVVRAFSIQALHRQEAIAIYDKGTSITYGELLSKIEDLAEMLKAKGITAGSRVAVLMKNSPETIISFLALLKLGAIFIPIDHRFPESRIKYILKDSRTKLILSNIDMEQFIEINNLSIKILNISHQNLKADKNINNFEVECCSTDTAYIIYTSGSTGNPKGVIVSHQGLNNYISWASQKYIKSELDVFAFYSSISFDLTITSIFSPLYAGVSIVIYDDEPNVFTLNKVIEDNMATIVKITPSHLVLLESINLPNQSKMKTLIVGGEQFPQILAEKIWNKFNQTVEIYNEYGPTEAVVGCMIYKFNPLLDKERFAVPIGSPISNMNIHLLDENLMEVLQGQIGEIYIDGSGLSNGYLNLPKITEKSFITRNNEKNVLYKTGDLARFISEDSLEYVGRKDNQVKINGYRIELDEINNSLLKHPNIIDATIIEHRDYKLLCAFIVQNENNLSEEQVINYLSKSIPAYMLPRKVSFVDLIPLTHNGKVDKDQLLRGLSLKQVSEGKQLEGRLSTFSESVLSVLKEVLRVESLTMEDNFFMKGGDSIKAIQVVSKIKDLGYFIEVKDILLHPTILDFVWHIKEIEDKDVQDNIQCKGYLENSPIMTWFFNQKFNNPNYWNQSILLECRENISFQQLKQLYGYFIEKHDSLRLKYDYEAKKMYFSEENFHKDFQEQQTLYMDLSSFSEEKRNEEIRRISKKVKGSLNIEKGEVFKIALLDFGKGLGSYILLTAHHLVIDGVSWRILLEEFENFFGRNAPKAIYKRTSVKTWNEEVASKINTKLVNNEMDNLLMENTVLPFGSQNFPAYEKDVETLFKRLNKELTDMLLRRFNNPFNIVINELLMMAFIKTITEVTKNNNVVIELESHGRNIDYINADITKTVGWFTQLFQGKFYVESDSLTELIKSLKEQIKINYESSFEKSMVYSLKRDLEKVNSPIRFNFLGDFDNTFSTSKFSIINLLKNDERCPSNHVTASLEVNLFILQNQLNIEISFNKKQYQSRDIDNFLNSYLENIELLTRHCIDAKDIEYTPSDFETTSLDEDELLELID</sequence>
<dbReference type="PROSITE" id="PS00455">
    <property type="entry name" value="AMP_BINDING"/>
    <property type="match status" value="1"/>
</dbReference>
<dbReference type="PANTHER" id="PTHR45398">
    <property type="match status" value="1"/>
</dbReference>
<dbReference type="SUPFAM" id="SSF52777">
    <property type="entry name" value="CoA-dependent acyltransferases"/>
    <property type="match status" value="4"/>
</dbReference>
<dbReference type="Gene3D" id="3.30.300.30">
    <property type="match status" value="1"/>
</dbReference>
<protein>
    <submittedName>
        <fullName evidence="6">Amino acid adenylation domain-containing protein</fullName>
    </submittedName>
</protein>
<keyword evidence="3" id="KW-0547">Nucleotide-binding</keyword>
<dbReference type="InterPro" id="IPR020845">
    <property type="entry name" value="AMP-binding_CS"/>
</dbReference>
<dbReference type="InterPro" id="IPR010071">
    <property type="entry name" value="AA_adenyl_dom"/>
</dbReference>
<dbReference type="GO" id="GO:0005524">
    <property type="term" value="F:ATP binding"/>
    <property type="evidence" value="ECO:0007669"/>
    <property type="project" value="UniProtKB-KW"/>
</dbReference>
<dbReference type="GO" id="GO:0003824">
    <property type="term" value="F:catalytic activity"/>
    <property type="evidence" value="ECO:0007669"/>
    <property type="project" value="InterPro"/>
</dbReference>
<dbReference type="InterPro" id="IPR023213">
    <property type="entry name" value="CAT-like_dom_sf"/>
</dbReference>
<comment type="cofactor">
    <cofactor evidence="1">
        <name>pantetheine 4'-phosphate</name>
        <dbReference type="ChEBI" id="CHEBI:47942"/>
    </cofactor>
</comment>
<dbReference type="SUPFAM" id="SSF47336">
    <property type="entry name" value="ACP-like"/>
    <property type="match status" value="1"/>
</dbReference>
<dbReference type="InterPro" id="IPR036736">
    <property type="entry name" value="ACP-like_sf"/>
</dbReference>
<dbReference type="Pfam" id="PF00668">
    <property type="entry name" value="Condensation"/>
    <property type="match status" value="2"/>
</dbReference>
<evidence type="ECO:0000256" key="1">
    <source>
        <dbReference type="ARBA" id="ARBA00001957"/>
    </source>
</evidence>
<dbReference type="PANTHER" id="PTHR45398:SF1">
    <property type="entry name" value="ENZYME, PUTATIVE (JCVI)-RELATED"/>
    <property type="match status" value="1"/>
</dbReference>
<dbReference type="InterPro" id="IPR001242">
    <property type="entry name" value="Condensation_dom"/>
</dbReference>
<comment type="caution">
    <text evidence="6">The sequence shown here is derived from an EMBL/GenBank/DDBJ whole genome shotgun (WGS) entry which is preliminary data.</text>
</comment>
<dbReference type="InterPro" id="IPR009081">
    <property type="entry name" value="PP-bd_ACP"/>
</dbReference>
<dbReference type="Pfam" id="PF00550">
    <property type="entry name" value="PP-binding"/>
    <property type="match status" value="1"/>
</dbReference>
<evidence type="ECO:0000313" key="7">
    <source>
        <dbReference type="Proteomes" id="UP000323321"/>
    </source>
</evidence>
<dbReference type="InterPro" id="IPR045851">
    <property type="entry name" value="AMP-bd_C_sf"/>
</dbReference>
<dbReference type="Gene3D" id="1.10.1200.10">
    <property type="entry name" value="ACP-like"/>
    <property type="match status" value="1"/>
</dbReference>
<reference evidence="6 7" key="1">
    <citation type="submission" date="2018-08" db="EMBL/GenBank/DDBJ databases">
        <title>Bacillus phenotypic plasticity.</title>
        <authorList>
            <person name="Hurtado E."/>
        </authorList>
    </citation>
    <scope>NUCLEOTIDE SEQUENCE [LARGE SCALE GENOMIC DNA]</scope>
    <source>
        <strain evidence="6 7">111b</strain>
    </source>
</reference>
<dbReference type="InterPro" id="IPR025110">
    <property type="entry name" value="AMP-bd_C"/>
</dbReference>
<dbReference type="Pfam" id="PF13193">
    <property type="entry name" value="AMP-binding_C"/>
    <property type="match status" value="1"/>
</dbReference>
<evidence type="ECO:0000259" key="5">
    <source>
        <dbReference type="PROSITE" id="PS50075"/>
    </source>
</evidence>
<dbReference type="SUPFAM" id="SSF56801">
    <property type="entry name" value="Acetyl-CoA synthetase-like"/>
    <property type="match status" value="1"/>
</dbReference>
<gene>
    <name evidence="6" type="ORF">DX932_20780</name>
</gene>
<evidence type="ECO:0000256" key="4">
    <source>
        <dbReference type="ARBA" id="ARBA00022840"/>
    </source>
</evidence>
<name>A0A9W7Q3B8_BACCE</name>
<dbReference type="InterPro" id="IPR000873">
    <property type="entry name" value="AMP-dep_synth/lig_dom"/>
</dbReference>
<accession>A0A9W7Q3B8</accession>
<organism evidence="6 7">
    <name type="scientific">Bacillus cereus</name>
    <dbReference type="NCBI Taxonomy" id="1396"/>
    <lineage>
        <taxon>Bacteria</taxon>
        <taxon>Bacillati</taxon>
        <taxon>Bacillota</taxon>
        <taxon>Bacilli</taxon>
        <taxon>Bacillales</taxon>
        <taxon>Bacillaceae</taxon>
        <taxon>Bacillus</taxon>
        <taxon>Bacillus cereus group</taxon>
    </lineage>
</organism>
<dbReference type="PROSITE" id="PS50075">
    <property type="entry name" value="CARRIER"/>
    <property type="match status" value="1"/>
</dbReference>
<dbReference type="GO" id="GO:0008610">
    <property type="term" value="P:lipid biosynthetic process"/>
    <property type="evidence" value="ECO:0007669"/>
    <property type="project" value="UniProtKB-ARBA"/>
</dbReference>
<dbReference type="Pfam" id="PF00501">
    <property type="entry name" value="AMP-binding"/>
    <property type="match status" value="1"/>
</dbReference>
<dbReference type="Gene3D" id="3.30.559.30">
    <property type="entry name" value="Nonribosomal peptide synthetase, condensation domain"/>
    <property type="match status" value="2"/>
</dbReference>
<dbReference type="Gene3D" id="2.30.38.10">
    <property type="entry name" value="Luciferase, Domain 3"/>
    <property type="match status" value="1"/>
</dbReference>